<feature type="compositionally biased region" description="Basic and acidic residues" evidence="4">
    <location>
        <begin position="180"/>
        <end position="194"/>
    </location>
</feature>
<dbReference type="Pfam" id="PF07765">
    <property type="entry name" value="KIP1"/>
    <property type="match status" value="1"/>
</dbReference>
<dbReference type="SUPFAM" id="SSF57997">
    <property type="entry name" value="Tropomyosin"/>
    <property type="match status" value="1"/>
</dbReference>
<proteinExistence type="inferred from homology"/>
<evidence type="ECO:0000256" key="2">
    <source>
        <dbReference type="ARBA" id="ARBA00038006"/>
    </source>
</evidence>
<accession>A0A1J3I7U1</accession>
<protein>
    <recommendedName>
        <fullName evidence="5">NAB domain-containing protein</fullName>
    </recommendedName>
</protein>
<dbReference type="PANTHER" id="PTHR32258:SF41">
    <property type="entry name" value="PROTEIN NETWORKED 1C"/>
    <property type="match status" value="1"/>
</dbReference>
<name>A0A1J3I7U1_NOCCA</name>
<feature type="coiled-coil region" evidence="3">
    <location>
        <begin position="1017"/>
        <end position="1081"/>
    </location>
</feature>
<dbReference type="InterPro" id="IPR011684">
    <property type="entry name" value="NAB"/>
</dbReference>
<dbReference type="GO" id="GO:0051015">
    <property type="term" value="F:actin filament binding"/>
    <property type="evidence" value="ECO:0007669"/>
    <property type="project" value="TreeGrafter"/>
</dbReference>
<dbReference type="InterPro" id="IPR051861">
    <property type="entry name" value="NET_actin-binding_domain"/>
</dbReference>
<evidence type="ECO:0000313" key="6">
    <source>
        <dbReference type="EMBL" id="JAU76459.1"/>
    </source>
</evidence>
<reference evidence="6" key="1">
    <citation type="submission" date="2016-07" db="EMBL/GenBank/DDBJ databases">
        <title>De novo transcriptome assembly of four accessions of the metal hyperaccumulator plant Noccaea caerulescens.</title>
        <authorList>
            <person name="Blande D."/>
            <person name="Halimaa P."/>
            <person name="Tervahauta A.I."/>
            <person name="Aarts M.G."/>
            <person name="Karenlampi S.O."/>
        </authorList>
    </citation>
    <scope>NUCLEOTIDE SEQUENCE</scope>
</reference>
<feature type="coiled-coil region" evidence="3">
    <location>
        <begin position="709"/>
        <end position="764"/>
    </location>
</feature>
<evidence type="ECO:0000256" key="4">
    <source>
        <dbReference type="SAM" id="MobiDB-lite"/>
    </source>
</evidence>
<feature type="region of interest" description="Disordered" evidence="4">
    <location>
        <begin position="1081"/>
        <end position="1100"/>
    </location>
</feature>
<evidence type="ECO:0000256" key="1">
    <source>
        <dbReference type="ARBA" id="ARBA00023054"/>
    </source>
</evidence>
<feature type="domain" description="NAB" evidence="5">
    <location>
        <begin position="13"/>
        <end position="93"/>
    </location>
</feature>
<gene>
    <name evidence="6" type="ORF">LE_TR9736_c0_g1_i1_g.32808</name>
</gene>
<organism evidence="6">
    <name type="scientific">Noccaea caerulescens</name>
    <name type="common">Alpine penny-cress</name>
    <name type="synonym">Thlaspi caerulescens</name>
    <dbReference type="NCBI Taxonomy" id="107243"/>
    <lineage>
        <taxon>Eukaryota</taxon>
        <taxon>Viridiplantae</taxon>
        <taxon>Streptophyta</taxon>
        <taxon>Embryophyta</taxon>
        <taxon>Tracheophyta</taxon>
        <taxon>Spermatophyta</taxon>
        <taxon>Magnoliopsida</taxon>
        <taxon>eudicotyledons</taxon>
        <taxon>Gunneridae</taxon>
        <taxon>Pentapetalae</taxon>
        <taxon>rosids</taxon>
        <taxon>malvids</taxon>
        <taxon>Brassicales</taxon>
        <taxon>Brassicaceae</taxon>
        <taxon>Coluteocarpeae</taxon>
        <taxon>Noccaea</taxon>
    </lineage>
</organism>
<feature type="coiled-coil region" evidence="3">
    <location>
        <begin position="296"/>
        <end position="379"/>
    </location>
</feature>
<dbReference type="PANTHER" id="PTHR32258">
    <property type="entry name" value="PROTEIN NETWORKED 4A"/>
    <property type="match status" value="1"/>
</dbReference>
<feature type="coiled-coil region" evidence="3">
    <location>
        <begin position="429"/>
        <end position="460"/>
    </location>
</feature>
<comment type="similarity">
    <text evidence="2">Belongs to the NET family.</text>
</comment>
<dbReference type="PROSITE" id="PS51774">
    <property type="entry name" value="NAB"/>
    <property type="match status" value="1"/>
</dbReference>
<evidence type="ECO:0000256" key="3">
    <source>
        <dbReference type="SAM" id="Coils"/>
    </source>
</evidence>
<feature type="region of interest" description="Disordered" evidence="4">
    <location>
        <begin position="170"/>
        <end position="194"/>
    </location>
</feature>
<keyword evidence="1 3" id="KW-0175">Coiled coil</keyword>
<evidence type="ECO:0000259" key="5">
    <source>
        <dbReference type="PROSITE" id="PS51774"/>
    </source>
</evidence>
<dbReference type="EMBL" id="GEVL01000882">
    <property type="protein sequence ID" value="JAU76459.1"/>
    <property type="molecule type" value="Transcribed_RNA"/>
</dbReference>
<sequence length="1177" mass="133800">MEVLAKSDSRRMYSWWWDSHNTPKNSKWLQENLADMDSNVKKMIKVLEEDADSFARRAEMYYRKRPELLKLVEEFYRAYRALAERYNHATGVIHKAHKTIAEVFPNQVPLIFGDDQSHVGGALANDVDPQTPVDLDELQNDALGFSLSHVHGVKKNIDFGEEPPFVSNGKARRGLNFNDGDVKRSNERASNDRASKAEAEVVALRDSLSKMEAEKEASLAQVGKNLERLLNLESEISRAQEESRGLNDRAASAEAEIQTLRETIDKLVSEKESGFFRYQQCLQKIADLEQGISVNASKVEAETRALKQSLAKAETDKEAALVQYRECLKTISNLEERLRKAEEDARLINERAEKAELEVKNLKQTVSKLIQDKEASELQYQQCLDVIADLKLKLYHAQEETQRLSSELEDEVAKLKFSEEKCIVLERSNQNLHSELDCLLEKLGNQNEKLTEKQTELVKLWSCVQQEHLRFQEAETAFQTLQQLQSQSQEELNNLALELQTRSQIMNDMEIRNNELHKGLSELNLSSVASVKSLQEDVSSLKETIQKLEAEVELRVDQRNALQQEIYSLKEELSQAGKKHQLVGSSVKELQEENSTLKACNEVEKSEKMALLEKLETLEKLVQRNFVLEQSLSGLNFELEAVKGKLNMLREACQSLSDEKSGLISENQHTAIENIVLVEFLRQLNSEAVGIATEKKNIEGKAKMTGDENLQLKRNLLSINSAKDRLEDEIANVKDQLREKEKELEEVKMEKEKLNHEVFKERGEAELWESQAATFFCDKQISCVHETLIEAMTHELAEACKNLESRSSSKDVAKEKLKRGQVLVFLNESIKSLEDYVFVYPESENDLSKGGADSMDEFTELEDMCLRIKALAEAVMEKERMLVLENTNAYSMLEAALKQVKELKTGGGRSMRKLEGGSGGKTRKPSHEIEMVTKDIVLDQTSDGSSYEIVSKKGSMELDGHGFVELKPVKTRKTETAVKAKGKSLSEESLVVDKLEIFDGFMDPNVEVNKRKVLDRLDSDLKKLENLQITVKDLRNKVESEEKGKKKVGGGDEYETIRGQLEEAEEAIEKLFNVNRKLTTKAESEKESDRRRRISEHAKRGSEKIGRLQLEIQRIQFLLLKLEGEKVNRVRSKISDAKSKVLLRDYIYGGSRSVSMKKTTTKKRAVFCGCVQPPLSP</sequence>
<feature type="coiled-coil region" evidence="3">
    <location>
        <begin position="531"/>
        <end position="659"/>
    </location>
</feature>
<dbReference type="AlphaFoldDB" id="A0A1J3I7U1"/>
<feature type="coiled-coil region" evidence="3">
    <location>
        <begin position="194"/>
        <end position="270"/>
    </location>
</feature>
<dbReference type="GO" id="GO:0005886">
    <property type="term" value="C:plasma membrane"/>
    <property type="evidence" value="ECO:0007669"/>
    <property type="project" value="TreeGrafter"/>
</dbReference>